<accession>A0A644X2W2</accession>
<dbReference type="PROSITE" id="PS51257">
    <property type="entry name" value="PROKAR_LIPOPROTEIN"/>
    <property type="match status" value="1"/>
</dbReference>
<gene>
    <name evidence="1" type="ORF">SDC9_54947</name>
</gene>
<dbReference type="EMBL" id="VSSQ01001473">
    <property type="protein sequence ID" value="MPM08633.1"/>
    <property type="molecule type" value="Genomic_DNA"/>
</dbReference>
<name>A0A644X2W2_9ZZZZ</name>
<dbReference type="AlphaFoldDB" id="A0A644X2W2"/>
<comment type="caution">
    <text evidence="1">The sequence shown here is derived from an EMBL/GenBank/DDBJ whole genome shotgun (WGS) entry which is preliminary data.</text>
</comment>
<sequence>MKIVFFVLVTAVVMTSCNWINPSEETPSYIRVESIPFSTTSIQGTSNQSFVDAWVYIDGEKIGTFQMPCTFPVLLEGSHKVKVFPGIKLNGIASTRSIYPFAQPWEATINLIKDSVTFIHPTSSYYDNLVYASLENFEDAGISLTETSLSDTVMQRVSVSDNPSNVFEGSYSGMLVVDTDHDTIDVRSNSSYVLPNTGAYNFLELNFKTDAPVVVGVISNTSGYSVYHPVLILNETSTWKKIYVNFTPVITREYQAGSFYYYFRMELPDGMTEAHAYIDNIKLIHAE</sequence>
<protein>
    <submittedName>
        <fullName evidence="1">Uncharacterized protein</fullName>
    </submittedName>
</protein>
<proteinExistence type="predicted"/>
<reference evidence="1" key="1">
    <citation type="submission" date="2019-08" db="EMBL/GenBank/DDBJ databases">
        <authorList>
            <person name="Kucharzyk K."/>
            <person name="Murdoch R.W."/>
            <person name="Higgins S."/>
            <person name="Loffler F."/>
        </authorList>
    </citation>
    <scope>NUCLEOTIDE SEQUENCE</scope>
</reference>
<evidence type="ECO:0000313" key="1">
    <source>
        <dbReference type="EMBL" id="MPM08633.1"/>
    </source>
</evidence>
<dbReference type="Gene3D" id="2.60.120.260">
    <property type="entry name" value="Galactose-binding domain-like"/>
    <property type="match status" value="1"/>
</dbReference>
<organism evidence="1">
    <name type="scientific">bioreactor metagenome</name>
    <dbReference type="NCBI Taxonomy" id="1076179"/>
    <lineage>
        <taxon>unclassified sequences</taxon>
        <taxon>metagenomes</taxon>
        <taxon>ecological metagenomes</taxon>
    </lineage>
</organism>